<dbReference type="AlphaFoldDB" id="A0AAD5AQS6"/>
<evidence type="ECO:0000256" key="2">
    <source>
        <dbReference type="ARBA" id="ARBA00008670"/>
    </source>
</evidence>
<dbReference type="SUPFAM" id="SSF49842">
    <property type="entry name" value="TNF-like"/>
    <property type="match status" value="1"/>
</dbReference>
<reference evidence="7" key="1">
    <citation type="submission" date="2018-07" db="EMBL/GenBank/DDBJ databases">
        <title>Comparative genomics of catfishes provides insights into carnivory and benthic adaptation.</title>
        <authorList>
            <person name="Zhang Y."/>
            <person name="Wang D."/>
            <person name="Peng Z."/>
            <person name="Zheng S."/>
            <person name="Shao F."/>
            <person name="Tao W."/>
        </authorList>
    </citation>
    <scope>NUCLEOTIDE SEQUENCE</scope>
    <source>
        <strain evidence="7">Chongqing</strain>
    </source>
</reference>
<dbReference type="PROSITE" id="PS50049">
    <property type="entry name" value="THD_2"/>
    <property type="match status" value="1"/>
</dbReference>
<evidence type="ECO:0000313" key="7">
    <source>
        <dbReference type="EMBL" id="KAI5621173.1"/>
    </source>
</evidence>
<dbReference type="GO" id="GO:0005615">
    <property type="term" value="C:extracellular space"/>
    <property type="evidence" value="ECO:0007669"/>
    <property type="project" value="UniProtKB-KW"/>
</dbReference>
<protein>
    <submittedName>
        <fullName evidence="7">Tumor necrosis factor ligand superfamily member 11</fullName>
    </submittedName>
</protein>
<name>A0AAD5AQS6_SILAS</name>
<keyword evidence="4 5" id="KW-0472">Membrane</keyword>
<evidence type="ECO:0000256" key="3">
    <source>
        <dbReference type="ARBA" id="ARBA00022514"/>
    </source>
</evidence>
<accession>A0AAD5AQS6</accession>
<proteinExistence type="inferred from homology"/>
<sequence length="270" mass="30627">MAANDYRGYLRNHMDVDQGGSRFQPPTQSTHRPLIFGTLAVMGLLQVASSVTILLHLTGYLREVSRAALSLRSTPARARPSRASDRCNSEVHSEPIIADPFKEIKKKERSRKKDPTPIAHLSVKTPMEFASTDPNVLTTVHWNPFHGSLKKVKYHNGRFVMEEQGLYYMYAKTCFRYAPEHASKRQDVSNVQLIQYIFHESHTQTKLKPVLLSKSGATFNFSDPKYNMYCVQQGRSALLKQSDGLFVNVSNSWLLDPEPEGTYFGVFKLS</sequence>
<dbReference type="PANTHER" id="PTHR11471:SF54">
    <property type="entry name" value="TNF SUPERFAMILY MEMBER 11"/>
    <property type="match status" value="1"/>
</dbReference>
<dbReference type="InterPro" id="IPR006052">
    <property type="entry name" value="TNF_dom"/>
</dbReference>
<dbReference type="InterPro" id="IPR008983">
    <property type="entry name" value="Tumour_necrosis_fac-like_dom"/>
</dbReference>
<keyword evidence="5" id="KW-1133">Transmembrane helix</keyword>
<feature type="domain" description="THD" evidence="6">
    <location>
        <begin position="117"/>
        <end position="269"/>
    </location>
</feature>
<dbReference type="Proteomes" id="UP001205998">
    <property type="component" value="Unassembled WGS sequence"/>
</dbReference>
<dbReference type="GO" id="GO:0006955">
    <property type="term" value="P:immune response"/>
    <property type="evidence" value="ECO:0007669"/>
    <property type="project" value="InterPro"/>
</dbReference>
<keyword evidence="3" id="KW-0202">Cytokine</keyword>
<comment type="similarity">
    <text evidence="2">Belongs to the tumor necrosis factor family.</text>
</comment>
<dbReference type="EMBL" id="MU551633">
    <property type="protein sequence ID" value="KAI5621173.1"/>
    <property type="molecule type" value="Genomic_DNA"/>
</dbReference>
<evidence type="ECO:0000256" key="1">
    <source>
        <dbReference type="ARBA" id="ARBA00004370"/>
    </source>
</evidence>
<comment type="subcellular location">
    <subcellularLocation>
        <location evidence="1">Membrane</location>
    </subcellularLocation>
</comment>
<evidence type="ECO:0000313" key="8">
    <source>
        <dbReference type="Proteomes" id="UP001205998"/>
    </source>
</evidence>
<feature type="non-terminal residue" evidence="7">
    <location>
        <position position="1"/>
    </location>
</feature>
<comment type="caution">
    <text evidence="7">The sequence shown here is derived from an EMBL/GenBank/DDBJ whole genome shotgun (WGS) entry which is preliminary data.</text>
</comment>
<evidence type="ECO:0000256" key="5">
    <source>
        <dbReference type="SAM" id="Phobius"/>
    </source>
</evidence>
<gene>
    <name evidence="7" type="ORF">C0J50_19108</name>
</gene>
<evidence type="ECO:0000256" key="4">
    <source>
        <dbReference type="ARBA" id="ARBA00023136"/>
    </source>
</evidence>
<keyword evidence="5" id="KW-0812">Transmembrane</keyword>
<organism evidence="7 8">
    <name type="scientific">Silurus asotus</name>
    <name type="common">Amur catfish</name>
    <name type="synonym">Parasilurus asotus</name>
    <dbReference type="NCBI Taxonomy" id="30991"/>
    <lineage>
        <taxon>Eukaryota</taxon>
        <taxon>Metazoa</taxon>
        <taxon>Chordata</taxon>
        <taxon>Craniata</taxon>
        <taxon>Vertebrata</taxon>
        <taxon>Euteleostomi</taxon>
        <taxon>Actinopterygii</taxon>
        <taxon>Neopterygii</taxon>
        <taxon>Teleostei</taxon>
        <taxon>Ostariophysi</taxon>
        <taxon>Siluriformes</taxon>
        <taxon>Siluridae</taxon>
        <taxon>Silurus</taxon>
    </lineage>
</organism>
<dbReference type="GO" id="GO:0005125">
    <property type="term" value="F:cytokine activity"/>
    <property type="evidence" value="ECO:0007669"/>
    <property type="project" value="UniProtKB-KW"/>
</dbReference>
<dbReference type="SMART" id="SM00207">
    <property type="entry name" value="TNF"/>
    <property type="match status" value="1"/>
</dbReference>
<evidence type="ECO:0000259" key="6">
    <source>
        <dbReference type="PROSITE" id="PS50049"/>
    </source>
</evidence>
<dbReference type="PANTHER" id="PTHR11471">
    <property type="entry name" value="TUMOR NECROSIS FACTOR FAMILY MEMBER"/>
    <property type="match status" value="1"/>
</dbReference>
<keyword evidence="8" id="KW-1185">Reference proteome</keyword>
<dbReference type="Gene3D" id="2.60.120.40">
    <property type="match status" value="1"/>
</dbReference>
<dbReference type="GO" id="GO:0005164">
    <property type="term" value="F:tumor necrosis factor receptor binding"/>
    <property type="evidence" value="ECO:0007669"/>
    <property type="project" value="InterPro"/>
</dbReference>
<dbReference type="GO" id="GO:0016020">
    <property type="term" value="C:membrane"/>
    <property type="evidence" value="ECO:0007669"/>
    <property type="project" value="UniProtKB-SubCell"/>
</dbReference>
<feature type="transmembrane region" description="Helical" evidence="5">
    <location>
        <begin position="34"/>
        <end position="57"/>
    </location>
</feature>
<dbReference type="Pfam" id="PF00229">
    <property type="entry name" value="TNF"/>
    <property type="match status" value="1"/>
</dbReference>